<proteinExistence type="predicted"/>
<keyword evidence="2" id="KW-1133">Transmembrane helix</keyword>
<evidence type="ECO:0000256" key="1">
    <source>
        <dbReference type="SAM" id="MobiDB-lite"/>
    </source>
</evidence>
<evidence type="ECO:0000313" key="3">
    <source>
        <dbReference type="EMBL" id="KAL0455480.1"/>
    </source>
</evidence>
<name>A0AAW2XPH8_9LAMI</name>
<comment type="caution">
    <text evidence="3">The sequence shown here is derived from an EMBL/GenBank/DDBJ whole genome shotgun (WGS) entry which is preliminary data.</text>
</comment>
<dbReference type="InterPro" id="IPR036691">
    <property type="entry name" value="Endo/exonu/phosph_ase_sf"/>
</dbReference>
<dbReference type="PANTHER" id="PTHR31286:SF165">
    <property type="entry name" value="DUF4283 DOMAIN-CONTAINING PROTEIN"/>
    <property type="match status" value="1"/>
</dbReference>
<feature type="compositionally biased region" description="Basic and acidic residues" evidence="1">
    <location>
        <begin position="276"/>
        <end position="298"/>
    </location>
</feature>
<dbReference type="SUPFAM" id="SSF56219">
    <property type="entry name" value="DNase I-like"/>
    <property type="match status" value="1"/>
</dbReference>
<dbReference type="Gene3D" id="3.60.10.10">
    <property type="entry name" value="Endonuclease/exonuclease/phosphatase"/>
    <property type="match status" value="1"/>
</dbReference>
<feature type="transmembrane region" description="Helical" evidence="2">
    <location>
        <begin position="499"/>
        <end position="521"/>
    </location>
</feature>
<dbReference type="AlphaFoldDB" id="A0AAW2XPH8"/>
<reference evidence="3" key="1">
    <citation type="submission" date="2020-06" db="EMBL/GenBank/DDBJ databases">
        <authorList>
            <person name="Li T."/>
            <person name="Hu X."/>
            <person name="Zhang T."/>
            <person name="Song X."/>
            <person name="Zhang H."/>
            <person name="Dai N."/>
            <person name="Sheng W."/>
            <person name="Hou X."/>
            <person name="Wei L."/>
        </authorList>
    </citation>
    <scope>NUCLEOTIDE SEQUENCE</scope>
    <source>
        <strain evidence="3">KEN1</strain>
        <tissue evidence="3">Leaf</tissue>
    </source>
</reference>
<feature type="compositionally biased region" description="Basic and acidic residues" evidence="1">
    <location>
        <begin position="309"/>
        <end position="318"/>
    </location>
</feature>
<sequence length="529" mass="60023">MTAVGGSEVVYPVRGITKTSPGLQVVGSGDHEFEAAKHVMTPLGSQIVGPSTKAAGDGMARPASLCDQGSMAATGLFIGKIPMTSPAMSRDGARRWASTGLGISWVQSRIFTTLRSLLVPLGRDNPSFYSNGNWVWLWRKHKHTQVPVWLRLKHLTVEFWTNEGLSIMASGIGRPLYQDAITKACTRQDFARVCVMLDISSKLPKHVVVMVPWEDGGESPCRVDVEYEWLPPKPVACQSLGHKTAECPDMLRRQPPAVHVFVPKKRPSHQSGLRPHQHEDPRHTHQEDPRPTQQEDLRPPQQAAQPPSKPRDLPRSRSHDDLLVRPDLLLWVETRIIGGKPLHCLFHRMRWDLPWWLVSPMHRRVWALYCGPMLNAAIWNVRGLNRRDHQVAVKDLISSVGLYFVGLLETRVTLPNASRIQQQILPRWKWFVDYNASGNRIWLAWDDEFVDVDIIDIAAQFIHCRIFKRYLHEHVLVTVVYGANDLPSRRDLWLALTKIMQVFMGTLGLLGVILMPSWTLVRSVELRET</sequence>
<protein>
    <recommendedName>
        <fullName evidence="4">DUF4283 domain-containing protein</fullName>
    </recommendedName>
</protein>
<reference evidence="3" key="2">
    <citation type="journal article" date="2024" name="Plant">
        <title>Genomic evolution and insights into agronomic trait innovations of Sesamum species.</title>
        <authorList>
            <person name="Miao H."/>
            <person name="Wang L."/>
            <person name="Qu L."/>
            <person name="Liu H."/>
            <person name="Sun Y."/>
            <person name="Le M."/>
            <person name="Wang Q."/>
            <person name="Wei S."/>
            <person name="Zheng Y."/>
            <person name="Lin W."/>
            <person name="Duan Y."/>
            <person name="Cao H."/>
            <person name="Xiong S."/>
            <person name="Wang X."/>
            <person name="Wei L."/>
            <person name="Li C."/>
            <person name="Ma Q."/>
            <person name="Ju M."/>
            <person name="Zhao R."/>
            <person name="Li G."/>
            <person name="Mu C."/>
            <person name="Tian Q."/>
            <person name="Mei H."/>
            <person name="Zhang T."/>
            <person name="Gao T."/>
            <person name="Zhang H."/>
        </authorList>
    </citation>
    <scope>NUCLEOTIDE SEQUENCE</scope>
    <source>
        <strain evidence="3">KEN1</strain>
    </source>
</reference>
<accession>A0AAW2XPH8</accession>
<gene>
    <name evidence="3" type="ORF">Slati_0887200</name>
</gene>
<evidence type="ECO:0008006" key="4">
    <source>
        <dbReference type="Google" id="ProtNLM"/>
    </source>
</evidence>
<organism evidence="3">
    <name type="scientific">Sesamum latifolium</name>
    <dbReference type="NCBI Taxonomy" id="2727402"/>
    <lineage>
        <taxon>Eukaryota</taxon>
        <taxon>Viridiplantae</taxon>
        <taxon>Streptophyta</taxon>
        <taxon>Embryophyta</taxon>
        <taxon>Tracheophyta</taxon>
        <taxon>Spermatophyta</taxon>
        <taxon>Magnoliopsida</taxon>
        <taxon>eudicotyledons</taxon>
        <taxon>Gunneridae</taxon>
        <taxon>Pentapetalae</taxon>
        <taxon>asterids</taxon>
        <taxon>lamiids</taxon>
        <taxon>Lamiales</taxon>
        <taxon>Pedaliaceae</taxon>
        <taxon>Sesamum</taxon>
    </lineage>
</organism>
<dbReference type="InterPro" id="IPR040256">
    <property type="entry name" value="At4g02000-like"/>
</dbReference>
<keyword evidence="2" id="KW-0472">Membrane</keyword>
<feature type="region of interest" description="Disordered" evidence="1">
    <location>
        <begin position="265"/>
        <end position="318"/>
    </location>
</feature>
<evidence type="ECO:0000256" key="2">
    <source>
        <dbReference type="SAM" id="Phobius"/>
    </source>
</evidence>
<keyword evidence="2" id="KW-0812">Transmembrane</keyword>
<dbReference type="EMBL" id="JACGWN010000003">
    <property type="protein sequence ID" value="KAL0455480.1"/>
    <property type="molecule type" value="Genomic_DNA"/>
</dbReference>
<dbReference type="PANTHER" id="PTHR31286">
    <property type="entry name" value="GLYCINE-RICH CELL WALL STRUCTURAL PROTEIN 1.8-LIKE"/>
    <property type="match status" value="1"/>
</dbReference>